<feature type="signal peptide" evidence="1">
    <location>
        <begin position="1"/>
        <end position="24"/>
    </location>
</feature>
<dbReference type="EMBL" id="FXAF01000001">
    <property type="protein sequence ID" value="SME96381.1"/>
    <property type="molecule type" value="Genomic_DNA"/>
</dbReference>
<feature type="chain" id="PRO_5012823963" description="Nuclear transport factor 2 family protein" evidence="1">
    <location>
        <begin position="25"/>
        <end position="151"/>
    </location>
</feature>
<evidence type="ECO:0000256" key="1">
    <source>
        <dbReference type="SAM" id="SignalP"/>
    </source>
</evidence>
<dbReference type="AlphaFoldDB" id="A0A1X7CH07"/>
<evidence type="ECO:0000313" key="2">
    <source>
        <dbReference type="EMBL" id="SME96381.1"/>
    </source>
</evidence>
<gene>
    <name evidence="2" type="ORF">SAMN02982989_0292</name>
</gene>
<dbReference type="Proteomes" id="UP000192903">
    <property type="component" value="Unassembled WGS sequence"/>
</dbReference>
<keyword evidence="1" id="KW-0732">Signal</keyword>
<reference evidence="3" key="1">
    <citation type="submission" date="2017-04" db="EMBL/GenBank/DDBJ databases">
        <authorList>
            <person name="Varghese N."/>
            <person name="Submissions S."/>
        </authorList>
    </citation>
    <scope>NUCLEOTIDE SEQUENCE [LARGE SCALE GENOMIC DNA]</scope>
    <source>
        <strain evidence="3">B4P</strain>
    </source>
</reference>
<accession>A0A1X7CH07</accession>
<sequence length="151" mass="16247">MDCKNLRIVCLMSALVIPGGAATAQEKTVNQAIDQSLGDHTKYETVIKALQKAVAAHDAAGVAALVSYPIGVKVHGKETNIKSAKAFVDHYDGIMTPRITKAVVDQKYEDLTVNYQGIMFGNGQVWVNGICHDNACNNFDVKVITIQEGAN</sequence>
<dbReference type="STRING" id="464029.SAMN02982989_0292"/>
<protein>
    <recommendedName>
        <fullName evidence="4">Nuclear transport factor 2 family protein</fullName>
    </recommendedName>
</protein>
<name>A0A1X7CH07_9HYPH</name>
<evidence type="ECO:0000313" key="3">
    <source>
        <dbReference type="Proteomes" id="UP000192903"/>
    </source>
</evidence>
<proteinExistence type="predicted"/>
<keyword evidence="3" id="KW-1185">Reference proteome</keyword>
<organism evidence="2 3">
    <name type="scientific">Xaviernesmea oryzae</name>
    <dbReference type="NCBI Taxonomy" id="464029"/>
    <lineage>
        <taxon>Bacteria</taxon>
        <taxon>Pseudomonadati</taxon>
        <taxon>Pseudomonadota</taxon>
        <taxon>Alphaproteobacteria</taxon>
        <taxon>Hyphomicrobiales</taxon>
        <taxon>Rhizobiaceae</taxon>
        <taxon>Rhizobium/Agrobacterium group</taxon>
        <taxon>Xaviernesmea</taxon>
    </lineage>
</organism>
<evidence type="ECO:0008006" key="4">
    <source>
        <dbReference type="Google" id="ProtNLM"/>
    </source>
</evidence>